<dbReference type="AlphaFoldDB" id="A0A2S0MUR1"/>
<organism evidence="1 2">
    <name type="scientific">Pukyongiella litopenaei</name>
    <dbReference type="NCBI Taxonomy" id="2605946"/>
    <lineage>
        <taxon>Bacteria</taxon>
        <taxon>Pseudomonadati</taxon>
        <taxon>Pseudomonadota</taxon>
        <taxon>Alphaproteobacteria</taxon>
        <taxon>Rhodobacterales</taxon>
        <taxon>Paracoccaceae</taxon>
        <taxon>Pukyongiella</taxon>
    </lineage>
</organism>
<accession>A0A2S0MUR1</accession>
<dbReference type="EMBL" id="CP027665">
    <property type="protein sequence ID" value="AVO39547.2"/>
    <property type="molecule type" value="Genomic_DNA"/>
</dbReference>
<proteinExistence type="predicted"/>
<protein>
    <submittedName>
        <fullName evidence="1">Uncharacterized protein</fullName>
    </submittedName>
</protein>
<reference evidence="2" key="1">
    <citation type="submission" date="2018-03" db="EMBL/GenBank/DDBJ databases">
        <title>Genomic analysis of the strain SH-1 isolated from shrimp intestine.</title>
        <authorList>
            <person name="Kim Y.-S."/>
            <person name="Kim S.-E."/>
            <person name="Kim K.-H."/>
        </authorList>
    </citation>
    <scope>NUCLEOTIDE SEQUENCE [LARGE SCALE GENOMIC DNA]</scope>
    <source>
        <strain evidence="2">SH-1</strain>
    </source>
</reference>
<dbReference type="Proteomes" id="UP000237655">
    <property type="component" value="Chromosome"/>
</dbReference>
<keyword evidence="2" id="KW-1185">Reference proteome</keyword>
<evidence type="ECO:0000313" key="1">
    <source>
        <dbReference type="EMBL" id="AVO39547.2"/>
    </source>
</evidence>
<sequence length="127" mass="13504">MATVLVAAMPAWAADFRAANRLRVAPVDDQVFEVIAGPGLSGSAFWCAAGDYAHRVIGAGATQRIYLVRARGPAVTRNRKSAAHFSLVAPDGVDTSPGYFLSLRRVGENLTANDAQSHCLDPYPNGY</sequence>
<dbReference type="KEGG" id="thas:C6Y53_18845"/>
<gene>
    <name evidence="1" type="ORF">C6Y53_18845</name>
</gene>
<name>A0A2S0MUR1_9RHOB</name>
<evidence type="ECO:0000313" key="2">
    <source>
        <dbReference type="Proteomes" id="UP000237655"/>
    </source>
</evidence>
<dbReference type="RefSeq" id="WP_149615559.1">
    <property type="nucleotide sequence ID" value="NZ_CP027665.1"/>
</dbReference>